<keyword evidence="4" id="KW-1185">Reference proteome</keyword>
<dbReference type="RefSeq" id="WP_397715286.1">
    <property type="nucleotide sequence ID" value="NZ_JBIRGN010000005.1"/>
</dbReference>
<keyword evidence="3" id="KW-0489">Methyltransferase</keyword>
<comment type="caution">
    <text evidence="3">The sequence shown here is derived from an EMBL/GenBank/DDBJ whole genome shotgun (WGS) entry which is preliminary data.</text>
</comment>
<gene>
    <name evidence="3" type="ORF">ACH4F9_27680</name>
</gene>
<sequence length="310" mass="33554">MAHGHGHDHGHGHVHGEAHGAQHGGHHHEDIDWATMGPLLERNAQLAAPQNREIAAWLRTWQPEPVRIADVGSGSGSISFLLAGIFPKAEVIAVDPAQPLLDRAGERAARESLTDRVSTLRAELPEGIGALPPADLLWIGRALHHVGDQQAALAALADRLAPGGAIALLEGGLNLRSLPRDIGIGRPGLQTRLDLADDKWFTRMRAELPGAKAVTEDWPALLAETGLRHAGTRSFLLDLPAPLSDDARAHLVSEFSRRREMHAETLDADDLTTLDRLLDENDEQSLHHRPDVFLLSAQTVHVGVKEYAKG</sequence>
<dbReference type="SUPFAM" id="SSF53335">
    <property type="entry name" value="S-adenosyl-L-methionine-dependent methyltransferases"/>
    <property type="match status" value="1"/>
</dbReference>
<dbReference type="InterPro" id="IPR013217">
    <property type="entry name" value="Methyltransf_12"/>
</dbReference>
<evidence type="ECO:0000256" key="1">
    <source>
        <dbReference type="SAM" id="MobiDB-lite"/>
    </source>
</evidence>
<evidence type="ECO:0000259" key="2">
    <source>
        <dbReference type="Pfam" id="PF08242"/>
    </source>
</evidence>
<dbReference type="Gene3D" id="3.40.50.150">
    <property type="entry name" value="Vaccinia Virus protein VP39"/>
    <property type="match status" value="1"/>
</dbReference>
<evidence type="ECO:0000313" key="3">
    <source>
        <dbReference type="EMBL" id="MFH8548800.1"/>
    </source>
</evidence>
<feature type="compositionally biased region" description="Basic and acidic residues" evidence="1">
    <location>
        <begin position="1"/>
        <end position="20"/>
    </location>
</feature>
<keyword evidence="3" id="KW-0808">Transferase</keyword>
<dbReference type="PANTHER" id="PTHR43591:SF24">
    <property type="entry name" value="2-METHOXY-6-POLYPRENYL-1,4-BENZOQUINOL METHYLASE, MITOCHONDRIAL"/>
    <property type="match status" value="1"/>
</dbReference>
<dbReference type="PANTHER" id="PTHR43591">
    <property type="entry name" value="METHYLTRANSFERASE"/>
    <property type="match status" value="1"/>
</dbReference>
<evidence type="ECO:0000313" key="4">
    <source>
        <dbReference type="Proteomes" id="UP001610818"/>
    </source>
</evidence>
<dbReference type="Proteomes" id="UP001610818">
    <property type="component" value="Unassembled WGS sequence"/>
</dbReference>
<accession>A0ABW7QUY4</accession>
<feature type="region of interest" description="Disordered" evidence="1">
    <location>
        <begin position="1"/>
        <end position="30"/>
    </location>
</feature>
<proteinExistence type="predicted"/>
<name>A0ABW7QUY4_9ACTN</name>
<dbReference type="InterPro" id="IPR029063">
    <property type="entry name" value="SAM-dependent_MTases_sf"/>
</dbReference>
<organism evidence="3 4">
    <name type="scientific">Streptomyces longisporoflavus</name>
    <dbReference type="NCBI Taxonomy" id="28044"/>
    <lineage>
        <taxon>Bacteria</taxon>
        <taxon>Bacillati</taxon>
        <taxon>Actinomycetota</taxon>
        <taxon>Actinomycetes</taxon>
        <taxon>Kitasatosporales</taxon>
        <taxon>Streptomycetaceae</taxon>
        <taxon>Streptomyces</taxon>
    </lineage>
</organism>
<dbReference type="CDD" id="cd02440">
    <property type="entry name" value="AdoMet_MTases"/>
    <property type="match status" value="1"/>
</dbReference>
<dbReference type="GO" id="GO:0008168">
    <property type="term" value="F:methyltransferase activity"/>
    <property type="evidence" value="ECO:0007669"/>
    <property type="project" value="UniProtKB-KW"/>
</dbReference>
<dbReference type="GO" id="GO:0032259">
    <property type="term" value="P:methylation"/>
    <property type="evidence" value="ECO:0007669"/>
    <property type="project" value="UniProtKB-KW"/>
</dbReference>
<protein>
    <submittedName>
        <fullName evidence="3">Class I SAM-dependent methyltransferase</fullName>
    </submittedName>
</protein>
<dbReference type="EMBL" id="JBIRGQ010000005">
    <property type="protein sequence ID" value="MFH8548800.1"/>
    <property type="molecule type" value="Genomic_DNA"/>
</dbReference>
<dbReference type="Pfam" id="PF08242">
    <property type="entry name" value="Methyltransf_12"/>
    <property type="match status" value="1"/>
</dbReference>
<feature type="domain" description="Methyltransferase type 12" evidence="2">
    <location>
        <begin position="70"/>
        <end position="165"/>
    </location>
</feature>
<reference evidence="3 4" key="1">
    <citation type="submission" date="2024-10" db="EMBL/GenBank/DDBJ databases">
        <title>The Natural Products Discovery Center: Release of the First 8490 Sequenced Strains for Exploring Actinobacteria Biosynthetic Diversity.</title>
        <authorList>
            <person name="Kalkreuter E."/>
            <person name="Kautsar S.A."/>
            <person name="Yang D."/>
            <person name="Bader C.D."/>
            <person name="Teijaro C.N."/>
            <person name="Fluegel L."/>
            <person name="Davis C.M."/>
            <person name="Simpson J.R."/>
            <person name="Lauterbach L."/>
            <person name="Steele A.D."/>
            <person name="Gui C."/>
            <person name="Meng S."/>
            <person name="Li G."/>
            <person name="Viehrig K."/>
            <person name="Ye F."/>
            <person name="Su P."/>
            <person name="Kiefer A.F."/>
            <person name="Nichols A."/>
            <person name="Cepeda A.J."/>
            <person name="Yan W."/>
            <person name="Fan B."/>
            <person name="Jiang Y."/>
            <person name="Adhikari A."/>
            <person name="Zheng C.-J."/>
            <person name="Schuster L."/>
            <person name="Cowan T.M."/>
            <person name="Smanski M.J."/>
            <person name="Chevrette M.G."/>
            <person name="De Carvalho L.P.S."/>
            <person name="Shen B."/>
        </authorList>
    </citation>
    <scope>NUCLEOTIDE SEQUENCE [LARGE SCALE GENOMIC DNA]</scope>
    <source>
        <strain evidence="3 4">NPDC017990</strain>
    </source>
</reference>